<evidence type="ECO:0000313" key="1">
    <source>
        <dbReference type="EMBL" id="KAI5425188.1"/>
    </source>
</evidence>
<dbReference type="Proteomes" id="UP001058974">
    <property type="component" value="Chromosome 3"/>
</dbReference>
<evidence type="ECO:0000313" key="2">
    <source>
        <dbReference type="Proteomes" id="UP001058974"/>
    </source>
</evidence>
<name>A0A9D4XPR5_PEA</name>
<protein>
    <submittedName>
        <fullName evidence="1">Uncharacterized protein</fullName>
    </submittedName>
</protein>
<gene>
    <name evidence="1" type="ORF">KIW84_031119</name>
</gene>
<accession>A0A9D4XPR5</accession>
<dbReference type="EMBL" id="JAMSHJ010000003">
    <property type="protein sequence ID" value="KAI5425188.1"/>
    <property type="molecule type" value="Genomic_DNA"/>
</dbReference>
<dbReference type="AlphaFoldDB" id="A0A9D4XPR5"/>
<comment type="caution">
    <text evidence="1">The sequence shown here is derived from an EMBL/GenBank/DDBJ whole genome shotgun (WGS) entry which is preliminary data.</text>
</comment>
<organism evidence="1 2">
    <name type="scientific">Pisum sativum</name>
    <name type="common">Garden pea</name>
    <name type="synonym">Lathyrus oleraceus</name>
    <dbReference type="NCBI Taxonomy" id="3888"/>
    <lineage>
        <taxon>Eukaryota</taxon>
        <taxon>Viridiplantae</taxon>
        <taxon>Streptophyta</taxon>
        <taxon>Embryophyta</taxon>
        <taxon>Tracheophyta</taxon>
        <taxon>Spermatophyta</taxon>
        <taxon>Magnoliopsida</taxon>
        <taxon>eudicotyledons</taxon>
        <taxon>Gunneridae</taxon>
        <taxon>Pentapetalae</taxon>
        <taxon>rosids</taxon>
        <taxon>fabids</taxon>
        <taxon>Fabales</taxon>
        <taxon>Fabaceae</taxon>
        <taxon>Papilionoideae</taxon>
        <taxon>50 kb inversion clade</taxon>
        <taxon>NPAAA clade</taxon>
        <taxon>Hologalegina</taxon>
        <taxon>IRL clade</taxon>
        <taxon>Fabeae</taxon>
        <taxon>Lathyrus</taxon>
    </lineage>
</organism>
<reference evidence="1 2" key="1">
    <citation type="journal article" date="2022" name="Nat. Genet.">
        <title>Improved pea reference genome and pan-genome highlight genomic features and evolutionary characteristics.</title>
        <authorList>
            <person name="Yang T."/>
            <person name="Liu R."/>
            <person name="Luo Y."/>
            <person name="Hu S."/>
            <person name="Wang D."/>
            <person name="Wang C."/>
            <person name="Pandey M.K."/>
            <person name="Ge S."/>
            <person name="Xu Q."/>
            <person name="Li N."/>
            <person name="Li G."/>
            <person name="Huang Y."/>
            <person name="Saxena R.K."/>
            <person name="Ji Y."/>
            <person name="Li M."/>
            <person name="Yan X."/>
            <person name="He Y."/>
            <person name="Liu Y."/>
            <person name="Wang X."/>
            <person name="Xiang C."/>
            <person name="Varshney R.K."/>
            <person name="Ding H."/>
            <person name="Gao S."/>
            <person name="Zong X."/>
        </authorList>
    </citation>
    <scope>NUCLEOTIDE SEQUENCE [LARGE SCALE GENOMIC DNA]</scope>
    <source>
        <strain evidence="1 2">cv. Zhongwan 6</strain>
    </source>
</reference>
<proteinExistence type="predicted"/>
<dbReference type="Gramene" id="Psat03G0111900-T1">
    <property type="protein sequence ID" value="KAI5425188.1"/>
    <property type="gene ID" value="KIW84_031119"/>
</dbReference>
<sequence length="199" mass="22705">MEQEQSSVEKYEKFTWKLENFSRLKIEKGYIVKDACIIGAEVFVSNSTHEEPVNIGGSLSTVSNLVCNETSEQADAKLVSAALGNVIYFLQTRKVKDMNEQACEELQVLWDELKKFKFDITWLEPQVQYALGNRSYVEKALEVEKLKGNVAYLELETERIKAKLAAAEGNLDIERDLLKAQGFKERDLDSELGSWSWKP</sequence>
<keyword evidence="2" id="KW-1185">Reference proteome</keyword>